<name>A0A9W4RVN2_9PEZI</name>
<proteinExistence type="predicted"/>
<gene>
    <name evidence="1" type="ORF">CGXH109_LOCUS75620</name>
</gene>
<protein>
    <submittedName>
        <fullName evidence="1">Uncharacterized protein</fullName>
    </submittedName>
</protein>
<dbReference type="Gene3D" id="1.25.40.20">
    <property type="entry name" value="Ankyrin repeat-containing domain"/>
    <property type="match status" value="1"/>
</dbReference>
<dbReference type="AlphaFoldDB" id="A0A9W4RVN2"/>
<organism evidence="1 2">
    <name type="scientific">Colletotrichum noveboracense</name>
    <dbReference type="NCBI Taxonomy" id="2664923"/>
    <lineage>
        <taxon>Eukaryota</taxon>
        <taxon>Fungi</taxon>
        <taxon>Dikarya</taxon>
        <taxon>Ascomycota</taxon>
        <taxon>Pezizomycotina</taxon>
        <taxon>Sordariomycetes</taxon>
        <taxon>Hypocreomycetidae</taxon>
        <taxon>Glomerellales</taxon>
        <taxon>Glomerellaceae</taxon>
        <taxon>Colletotrichum</taxon>
        <taxon>Colletotrichum gloeosporioides species complex</taxon>
    </lineage>
</organism>
<accession>A0A9W4RVN2</accession>
<evidence type="ECO:0000313" key="1">
    <source>
        <dbReference type="EMBL" id="CAI0648430.1"/>
    </source>
</evidence>
<dbReference type="SUPFAM" id="SSF48403">
    <property type="entry name" value="Ankyrin repeat"/>
    <property type="match status" value="1"/>
</dbReference>
<comment type="caution">
    <text evidence="1">The sequence shown here is derived from an EMBL/GenBank/DDBJ whole genome shotgun (WGS) entry which is preliminary data.</text>
</comment>
<dbReference type="EMBL" id="CAMGZC010000554">
    <property type="protein sequence ID" value="CAI0648430.1"/>
    <property type="molecule type" value="Genomic_DNA"/>
</dbReference>
<evidence type="ECO:0000313" key="2">
    <source>
        <dbReference type="Proteomes" id="UP001152533"/>
    </source>
</evidence>
<dbReference type="Proteomes" id="UP001152533">
    <property type="component" value="Unassembled WGS sequence"/>
</dbReference>
<sequence>MRPLIPEAEFLDGGQSLLKYLINQGCDPSIIHGSSRNPLPAVLRAFQEGYRDTTSMMLSSKADLSIFGNRLGGLFDCAGMSESQIFWKVDLLKSIGYSDWRIGNSVCTVDWGDSRFGSTWNNLNNLLYGATEVQQSDLTLFALEIAGIDPNQVGRLNRTPLGNAATRAWLEGVMILLYYGACINVNEGDWSGTPLYGSSQHGLLTDTSHYLLLQGADPKLKCFQGLSVLSYIMEKQYSPELFYYLRFAYIALEGSITHLLYHGSDPFEVLSTDYSERKYYEYPLSERWFDLLGPLQASDIARFKSYGVKRKGKSGWFGEALPKTFGEMINAMDESRDFDWRFEWNGCGVMSRVLKGSSEEQPPAVIEAPSVCGETHQQCFDADVSFDTEASLHRLDANAMDENTCVAMWEHINPEGSNWQNMASHQVTPGFFRNATAFYRHAATIEGQKHLSRWPMVRALCDGLQHAGYRVEMDDDGDLWYDCDDADRYVDAWETQPNEDRGNWLVDVCPICQNLNEYGLGHILEIEKETKDKIREYQRQANEGKRRVL</sequence>
<reference evidence="1" key="1">
    <citation type="submission" date="2022-08" db="EMBL/GenBank/DDBJ databases">
        <authorList>
            <person name="Giroux E."/>
            <person name="Giroux E."/>
        </authorList>
    </citation>
    <scope>NUCLEOTIDE SEQUENCE</scope>
    <source>
        <strain evidence="1">H1091258</strain>
    </source>
</reference>
<dbReference type="InterPro" id="IPR036770">
    <property type="entry name" value="Ankyrin_rpt-contain_sf"/>
</dbReference>
<keyword evidence="2" id="KW-1185">Reference proteome</keyword>